<name>A0A4R2JE70_9THEO</name>
<proteinExistence type="predicted"/>
<reference evidence="1 2" key="1">
    <citation type="submission" date="2019-03" db="EMBL/GenBank/DDBJ databases">
        <title>Genomic Encyclopedia of Type Strains, Phase IV (KMG-IV): sequencing the most valuable type-strain genomes for metagenomic binning, comparative biology and taxonomic classification.</title>
        <authorList>
            <person name="Goeker M."/>
        </authorList>
    </citation>
    <scope>NUCLEOTIDE SEQUENCE [LARGE SCALE GENOMIC DNA]</scope>
    <source>
        <strain evidence="1 2">DSM 13054</strain>
    </source>
</reference>
<evidence type="ECO:0000313" key="1">
    <source>
        <dbReference type="EMBL" id="TCO57933.1"/>
    </source>
</evidence>
<protein>
    <submittedName>
        <fullName evidence="1">Uncharacterized protein</fullName>
    </submittedName>
</protein>
<dbReference type="EMBL" id="SLWU01000027">
    <property type="protein sequence ID" value="TCO57933.1"/>
    <property type="molecule type" value="Genomic_DNA"/>
</dbReference>
<comment type="caution">
    <text evidence="1">The sequence shown here is derived from an EMBL/GenBank/DDBJ whole genome shotgun (WGS) entry which is preliminary data.</text>
</comment>
<gene>
    <name evidence="1" type="ORF">EV203_12726</name>
</gene>
<dbReference type="Proteomes" id="UP000294886">
    <property type="component" value="Unassembled WGS sequence"/>
</dbReference>
<sequence length="39" mass="4568">MNEELFALPYIDKQRCLGTEKRLLSKPIGRKFILLPMGF</sequence>
<evidence type="ECO:0000313" key="2">
    <source>
        <dbReference type="Proteomes" id="UP000294886"/>
    </source>
</evidence>
<accession>A0A4R2JE70</accession>
<organism evidence="1 2">
    <name type="scientific">Caldanaerobacter subterraneus</name>
    <dbReference type="NCBI Taxonomy" id="911092"/>
    <lineage>
        <taxon>Bacteria</taxon>
        <taxon>Bacillati</taxon>
        <taxon>Bacillota</taxon>
        <taxon>Clostridia</taxon>
        <taxon>Thermoanaerobacterales</taxon>
        <taxon>Thermoanaerobacteraceae</taxon>
        <taxon>Caldanaerobacter</taxon>
    </lineage>
</organism>
<dbReference type="AlphaFoldDB" id="A0A4R2JE70"/>